<dbReference type="Pfam" id="PF08220">
    <property type="entry name" value="HTH_DeoR"/>
    <property type="match status" value="1"/>
</dbReference>
<evidence type="ECO:0000313" key="5">
    <source>
        <dbReference type="EMBL" id="THG89978.1"/>
    </source>
</evidence>
<keyword evidence="1" id="KW-0805">Transcription regulation</keyword>
<reference evidence="4 6" key="1">
    <citation type="journal article" date="2014" name="Genome Announc.">
        <title>Draft Genome Sequence of Bacillus alcalophilus AV1934, a Classic Alkaliphile Isolated from Human Feces in 1934.</title>
        <authorList>
            <person name="Attie O."/>
            <person name="Jayaprakash A."/>
            <person name="Shah H."/>
            <person name="Paulsen I.T."/>
            <person name="Morino M."/>
            <person name="Takahashi Y."/>
            <person name="Narumi I."/>
            <person name="Sachidanandam R."/>
            <person name="Satoh K."/>
            <person name="Ito M."/>
            <person name="Krulwich T.A."/>
        </authorList>
    </citation>
    <scope>NUCLEOTIDE SEQUENCE [LARGE SCALE GENOMIC DNA]</scope>
    <source>
        <strain evidence="4 6">AV1934</strain>
    </source>
</reference>
<dbReference type="PRINTS" id="PR00037">
    <property type="entry name" value="HTHLACR"/>
</dbReference>
<dbReference type="RefSeq" id="WP_003322257.1">
    <property type="nucleotide sequence ID" value="NZ_ALPT02000029.1"/>
</dbReference>
<accession>A0A094WI37</accession>
<feature type="domain" description="HTH deoR-type" evidence="3">
    <location>
        <begin position="3"/>
        <end position="58"/>
    </location>
</feature>
<dbReference type="EMBL" id="JALP01000187">
    <property type="protein sequence ID" value="THG89978.1"/>
    <property type="molecule type" value="Genomic_DNA"/>
</dbReference>
<dbReference type="SUPFAM" id="SSF46785">
    <property type="entry name" value="Winged helix' DNA-binding domain"/>
    <property type="match status" value="1"/>
</dbReference>
<dbReference type="GO" id="GO:0003700">
    <property type="term" value="F:DNA-binding transcription factor activity"/>
    <property type="evidence" value="ECO:0007669"/>
    <property type="project" value="InterPro"/>
</dbReference>
<dbReference type="InterPro" id="IPR037171">
    <property type="entry name" value="NagB/RpiA_transferase-like"/>
</dbReference>
<dbReference type="Gene3D" id="1.10.10.10">
    <property type="entry name" value="Winged helix-like DNA-binding domain superfamily/Winged helix DNA-binding domain"/>
    <property type="match status" value="1"/>
</dbReference>
<dbReference type="InterPro" id="IPR050313">
    <property type="entry name" value="Carb_Metab_HTH_regulators"/>
</dbReference>
<dbReference type="InterPro" id="IPR014036">
    <property type="entry name" value="DeoR-like_C"/>
</dbReference>
<organism evidence="4 6">
    <name type="scientific">Alkalihalobacillus alcalophilus ATCC 27647 = CGMCC 1.3604</name>
    <dbReference type="NCBI Taxonomy" id="1218173"/>
    <lineage>
        <taxon>Bacteria</taxon>
        <taxon>Bacillati</taxon>
        <taxon>Bacillota</taxon>
        <taxon>Bacilli</taxon>
        <taxon>Bacillales</taxon>
        <taxon>Bacillaceae</taxon>
        <taxon>Alkalihalobacillus</taxon>
    </lineage>
</organism>
<dbReference type="STRING" id="1218173.BALCAV_0210265"/>
<keyword evidence="2" id="KW-0804">Transcription</keyword>
<evidence type="ECO:0000313" key="4">
    <source>
        <dbReference type="EMBL" id="KGA97454.1"/>
    </source>
</evidence>
<dbReference type="SMART" id="SM00420">
    <property type="entry name" value="HTH_DEOR"/>
    <property type="match status" value="1"/>
</dbReference>
<dbReference type="eggNOG" id="COG1349">
    <property type="taxonomic scope" value="Bacteria"/>
</dbReference>
<protein>
    <submittedName>
        <fullName evidence="4">DeoR faimly transcriptional regulator</fullName>
    </submittedName>
    <submittedName>
        <fullName evidence="5">DeoR family transcriptional regulator</fullName>
    </submittedName>
</protein>
<evidence type="ECO:0000256" key="1">
    <source>
        <dbReference type="ARBA" id="ARBA00023015"/>
    </source>
</evidence>
<dbReference type="SMART" id="SM01134">
    <property type="entry name" value="DeoRC"/>
    <property type="match status" value="1"/>
</dbReference>
<evidence type="ECO:0000313" key="6">
    <source>
        <dbReference type="Proteomes" id="UP000002754"/>
    </source>
</evidence>
<dbReference type="Pfam" id="PF00455">
    <property type="entry name" value="DeoRC"/>
    <property type="match status" value="1"/>
</dbReference>
<keyword evidence="6" id="KW-1185">Reference proteome</keyword>
<dbReference type="Proteomes" id="UP000002754">
    <property type="component" value="Unassembled WGS sequence"/>
</dbReference>
<evidence type="ECO:0000313" key="7">
    <source>
        <dbReference type="Proteomes" id="UP000297014"/>
    </source>
</evidence>
<dbReference type="PROSITE" id="PS51000">
    <property type="entry name" value="HTH_DEOR_2"/>
    <property type="match status" value="1"/>
</dbReference>
<comment type="caution">
    <text evidence="4">The sequence shown here is derived from an EMBL/GenBank/DDBJ whole genome shotgun (WGS) entry which is preliminary data.</text>
</comment>
<dbReference type="InterPro" id="IPR001034">
    <property type="entry name" value="DeoR_HTH"/>
</dbReference>
<gene>
    <name evidence="5" type="ORF">AJ85_14115</name>
    <name evidence="4" type="ORF">BALCAV_0210265</name>
</gene>
<name>A0A094WI37_ALKAL</name>
<dbReference type="SUPFAM" id="SSF100950">
    <property type="entry name" value="NagB/RpiA/CoA transferase-like"/>
    <property type="match status" value="1"/>
</dbReference>
<dbReference type="PANTHER" id="PTHR30363:SF44">
    <property type="entry name" value="AGA OPERON TRANSCRIPTIONAL REPRESSOR-RELATED"/>
    <property type="match status" value="1"/>
</dbReference>
<dbReference type="InterPro" id="IPR036390">
    <property type="entry name" value="WH_DNA-bd_sf"/>
</dbReference>
<dbReference type="AlphaFoldDB" id="A0A094WI37"/>
<dbReference type="Gene3D" id="3.40.50.1360">
    <property type="match status" value="1"/>
</dbReference>
<proteinExistence type="predicted"/>
<dbReference type="OrthoDB" id="9797223at2"/>
<sequence>MLSQKRHEMLLAYLNEHKAIKVSEASELLGVTEKTIRLDLELLEHKKLLRRVHGGAVLEETKTSLFPIEGRKLSHMDKKQEIAEKALSYIEKNEVILLDGGSTALALARLLGDFPVSVLTNDIQVAHELYPKEKVQLVMLGGARLENSPAIYSQQTINMLESMFVQKLFLGATGVSIEHGLTVLKSYHVEWKMQAIRSSNETILLADSTKFGQVGLMRFAQIEEVDTVITDSSLEPSFKEAFKEKNMKVL</sequence>
<evidence type="ECO:0000259" key="3">
    <source>
        <dbReference type="PROSITE" id="PS51000"/>
    </source>
</evidence>
<reference evidence="5 7" key="2">
    <citation type="submission" date="2014-01" db="EMBL/GenBank/DDBJ databases">
        <title>Draft genome sequencing of Bacillus alcalophilus CGMCC 1.3604.</title>
        <authorList>
            <person name="Yang J."/>
            <person name="Diao L."/>
            <person name="Yang S."/>
        </authorList>
    </citation>
    <scope>NUCLEOTIDE SEQUENCE [LARGE SCALE GENOMIC DNA]</scope>
    <source>
        <strain evidence="5 7">CGMCC 1.3604</strain>
    </source>
</reference>
<dbReference type="InterPro" id="IPR036388">
    <property type="entry name" value="WH-like_DNA-bd_sf"/>
</dbReference>
<evidence type="ECO:0000256" key="2">
    <source>
        <dbReference type="ARBA" id="ARBA00023163"/>
    </source>
</evidence>
<dbReference type="EMBL" id="ALPT02000029">
    <property type="protein sequence ID" value="KGA97454.1"/>
    <property type="molecule type" value="Genomic_DNA"/>
</dbReference>
<dbReference type="PANTHER" id="PTHR30363">
    <property type="entry name" value="HTH-TYPE TRANSCRIPTIONAL REGULATOR SRLR-RELATED"/>
    <property type="match status" value="1"/>
</dbReference>
<dbReference type="Proteomes" id="UP000297014">
    <property type="component" value="Unassembled WGS sequence"/>
</dbReference>